<organism evidence="1 2">
    <name type="scientific">Mitsuokella multacida DSM 20544</name>
    <dbReference type="NCBI Taxonomy" id="500635"/>
    <lineage>
        <taxon>Bacteria</taxon>
        <taxon>Bacillati</taxon>
        <taxon>Bacillota</taxon>
        <taxon>Negativicutes</taxon>
        <taxon>Selenomonadales</taxon>
        <taxon>Selenomonadaceae</taxon>
        <taxon>Mitsuokella</taxon>
    </lineage>
</organism>
<comment type="caution">
    <text evidence="1">The sequence shown here is derived from an EMBL/GenBank/DDBJ whole genome shotgun (WGS) entry which is preliminary data.</text>
</comment>
<dbReference type="Proteomes" id="UP000003671">
    <property type="component" value="Unassembled WGS sequence"/>
</dbReference>
<protein>
    <submittedName>
        <fullName evidence="1">Uncharacterized protein</fullName>
    </submittedName>
</protein>
<evidence type="ECO:0000313" key="1">
    <source>
        <dbReference type="EMBL" id="EEX68192.1"/>
    </source>
</evidence>
<reference evidence="1" key="1">
    <citation type="submission" date="2009-09" db="EMBL/GenBank/DDBJ databases">
        <authorList>
            <person name="Weinstock G."/>
            <person name="Sodergren E."/>
            <person name="Clifton S."/>
            <person name="Fulton L."/>
            <person name="Fulton B."/>
            <person name="Courtney L."/>
            <person name="Fronick C."/>
            <person name="Harrison M."/>
            <person name="Strong C."/>
            <person name="Farmer C."/>
            <person name="Delahaunty K."/>
            <person name="Markovic C."/>
            <person name="Hall O."/>
            <person name="Minx P."/>
            <person name="Tomlinson C."/>
            <person name="Mitreva M."/>
            <person name="Nelson J."/>
            <person name="Hou S."/>
            <person name="Wollam A."/>
            <person name="Pepin K.H."/>
            <person name="Johnson M."/>
            <person name="Bhonagiri V."/>
            <person name="Nash W.E."/>
            <person name="Warren W."/>
            <person name="Chinwalla A."/>
            <person name="Mardis E.R."/>
            <person name="Wilson R.K."/>
        </authorList>
    </citation>
    <scope>NUCLEOTIDE SEQUENCE [LARGE SCALE GENOMIC DNA]</scope>
    <source>
        <strain evidence="1">DSM 20544</strain>
    </source>
</reference>
<dbReference type="HOGENOM" id="CLU_3236103_0_0_9"/>
<evidence type="ECO:0000313" key="2">
    <source>
        <dbReference type="Proteomes" id="UP000003671"/>
    </source>
</evidence>
<sequence length="43" mass="4894">MPSISYRLSFSSFDETSIVQRAHLCRTICYIDLSHSCDAHDST</sequence>
<dbReference type="PATRIC" id="fig|500635.8.peg.1843"/>
<proteinExistence type="predicted"/>
<accession>C9KPN7</accession>
<dbReference type="AlphaFoldDB" id="C9KPN7"/>
<dbReference type="EMBL" id="ABWK02000020">
    <property type="protein sequence ID" value="EEX68192.1"/>
    <property type="molecule type" value="Genomic_DNA"/>
</dbReference>
<name>C9KPN7_9FIRM</name>
<gene>
    <name evidence="1" type="ORF">MITSMUL_05195</name>
</gene>
<keyword evidence="2" id="KW-1185">Reference proteome</keyword>